<keyword evidence="3 5" id="KW-1133">Transmembrane helix</keyword>
<feature type="domain" description="Mechanosensitive ion channel MscS" evidence="6">
    <location>
        <begin position="197"/>
        <end position="258"/>
    </location>
</feature>
<dbReference type="InterPro" id="IPR006685">
    <property type="entry name" value="MscS_channel_2nd"/>
</dbReference>
<accession>A0A9P4WFJ1</accession>
<dbReference type="Pfam" id="PF00924">
    <property type="entry name" value="MS_channel_2nd"/>
    <property type="match status" value="1"/>
</dbReference>
<dbReference type="InterPro" id="IPR010920">
    <property type="entry name" value="LSM_dom_sf"/>
</dbReference>
<dbReference type="AlphaFoldDB" id="A0A9P4WFJ1"/>
<reference evidence="7" key="1">
    <citation type="submission" date="2019-04" db="EMBL/GenBank/DDBJ databases">
        <title>Sequencing of skin fungus with MAO and IRED activity.</title>
        <authorList>
            <person name="Marsaioli A.J."/>
            <person name="Bonatto J.M.C."/>
            <person name="Reis Junior O."/>
        </authorList>
    </citation>
    <scope>NUCLEOTIDE SEQUENCE</scope>
    <source>
        <strain evidence="7">28M1</strain>
    </source>
</reference>
<proteinExistence type="predicted"/>
<gene>
    <name evidence="7" type="ORF">E8E12_000848</name>
</gene>
<evidence type="ECO:0000256" key="4">
    <source>
        <dbReference type="ARBA" id="ARBA00023136"/>
    </source>
</evidence>
<dbReference type="InterPro" id="IPR023408">
    <property type="entry name" value="MscS_beta-dom_sf"/>
</dbReference>
<sequence>MVCSLIYFAKELVIQKIRLSFEKRMSEKQSKTPDGVELLCTLMSSPSREEEGLTRGSPSRESLHAEILSAFETEQQTTKFAEDQFNKLAPPKGTASNWCFNADRWARYGLSDSEDTNVDAFMKAILKIREETYGATDVMRAIDDLNGLCWLVVLVLWAVTAVMFLTPSLLGAVATSATALLSLSFVVATTCQEVLGSCIFLFVKHPFDVGDHVKVDKCELLVEHITLLYTTFVRIDTGERTQLPNNMLNGHWVDNVTRSQVIREKLSIRVAGDTDDEQIIELRERMEVEMHEWEVRITIEVVNILDMRALELQCGVEYKLGSSLRETGSENARGQLRSQIMRAWIAALRQVGIRAPPEASLTPSSDDS</sequence>
<protein>
    <recommendedName>
        <fullName evidence="6">Mechanosensitive ion channel MscS domain-containing protein</fullName>
    </recommendedName>
</protein>
<evidence type="ECO:0000256" key="5">
    <source>
        <dbReference type="SAM" id="Phobius"/>
    </source>
</evidence>
<dbReference type="SUPFAM" id="SSF50182">
    <property type="entry name" value="Sm-like ribonucleoproteins"/>
    <property type="match status" value="1"/>
</dbReference>
<evidence type="ECO:0000313" key="7">
    <source>
        <dbReference type="EMBL" id="KAF3029624.1"/>
    </source>
</evidence>
<dbReference type="GO" id="GO:0005262">
    <property type="term" value="F:calcium channel activity"/>
    <property type="evidence" value="ECO:0007669"/>
    <property type="project" value="TreeGrafter"/>
</dbReference>
<evidence type="ECO:0000256" key="1">
    <source>
        <dbReference type="ARBA" id="ARBA00004370"/>
    </source>
</evidence>
<dbReference type="Proteomes" id="UP000758155">
    <property type="component" value="Unassembled WGS sequence"/>
</dbReference>
<dbReference type="OrthoDB" id="544685at2759"/>
<feature type="transmembrane region" description="Helical" evidence="5">
    <location>
        <begin position="148"/>
        <end position="173"/>
    </location>
</feature>
<dbReference type="PANTHER" id="PTHR31323">
    <property type="entry name" value="MECHANOSENSITIVE ION CHANNEL PROTEIN MSY2"/>
    <property type="match status" value="1"/>
</dbReference>
<name>A0A9P4WFJ1_9PLEO</name>
<dbReference type="EMBL" id="SWKV01000238">
    <property type="protein sequence ID" value="KAF3029624.1"/>
    <property type="molecule type" value="Genomic_DNA"/>
</dbReference>
<keyword evidence="2 5" id="KW-0812">Transmembrane</keyword>
<evidence type="ECO:0000256" key="2">
    <source>
        <dbReference type="ARBA" id="ARBA00022692"/>
    </source>
</evidence>
<keyword evidence="8" id="KW-1185">Reference proteome</keyword>
<organism evidence="7 8">
    <name type="scientific">Didymella heteroderae</name>
    <dbReference type="NCBI Taxonomy" id="1769908"/>
    <lineage>
        <taxon>Eukaryota</taxon>
        <taxon>Fungi</taxon>
        <taxon>Dikarya</taxon>
        <taxon>Ascomycota</taxon>
        <taxon>Pezizomycotina</taxon>
        <taxon>Dothideomycetes</taxon>
        <taxon>Pleosporomycetidae</taxon>
        <taxon>Pleosporales</taxon>
        <taxon>Pleosporineae</taxon>
        <taxon>Didymellaceae</taxon>
        <taxon>Didymella</taxon>
    </lineage>
</organism>
<dbReference type="Gene3D" id="2.30.30.60">
    <property type="match status" value="1"/>
</dbReference>
<evidence type="ECO:0000256" key="3">
    <source>
        <dbReference type="ARBA" id="ARBA00022989"/>
    </source>
</evidence>
<comment type="subcellular location">
    <subcellularLocation>
        <location evidence="1">Membrane</location>
    </subcellularLocation>
</comment>
<dbReference type="GO" id="GO:0016020">
    <property type="term" value="C:membrane"/>
    <property type="evidence" value="ECO:0007669"/>
    <property type="project" value="UniProtKB-SubCell"/>
</dbReference>
<keyword evidence="4 5" id="KW-0472">Membrane</keyword>
<comment type="caution">
    <text evidence="7">The sequence shown here is derived from an EMBL/GenBank/DDBJ whole genome shotgun (WGS) entry which is preliminary data.</text>
</comment>
<evidence type="ECO:0000313" key="8">
    <source>
        <dbReference type="Proteomes" id="UP000758155"/>
    </source>
</evidence>
<dbReference type="GO" id="GO:0006874">
    <property type="term" value="P:intracellular calcium ion homeostasis"/>
    <property type="evidence" value="ECO:0007669"/>
    <property type="project" value="TreeGrafter"/>
</dbReference>
<feature type="transmembrane region" description="Helical" evidence="5">
    <location>
        <begin position="179"/>
        <end position="203"/>
    </location>
</feature>
<dbReference type="PANTHER" id="PTHR31323:SF14">
    <property type="entry name" value="MECHANOSENSITIVE ION CHANNEL PROTEIN MSY2"/>
    <property type="match status" value="1"/>
</dbReference>
<evidence type="ECO:0000259" key="6">
    <source>
        <dbReference type="Pfam" id="PF00924"/>
    </source>
</evidence>